<gene>
    <name evidence="2" type="ORF">BO72DRAFT_514969</name>
</gene>
<keyword evidence="1" id="KW-0732">Signal</keyword>
<feature type="chain" id="PRO_5034077441" evidence="1">
    <location>
        <begin position="19"/>
        <end position="290"/>
    </location>
</feature>
<accession>A0A8G1VZF1</accession>
<proteinExistence type="predicted"/>
<feature type="signal peptide" evidence="1">
    <location>
        <begin position="1"/>
        <end position="18"/>
    </location>
</feature>
<evidence type="ECO:0000256" key="1">
    <source>
        <dbReference type="SAM" id="SignalP"/>
    </source>
</evidence>
<name>A0A8G1VZF1_9EURO</name>
<protein>
    <submittedName>
        <fullName evidence="2">Uncharacterized protein</fullName>
    </submittedName>
</protein>
<dbReference type="OrthoDB" id="4491902at2759"/>
<evidence type="ECO:0000313" key="2">
    <source>
        <dbReference type="EMBL" id="RAK74974.1"/>
    </source>
</evidence>
<sequence length="290" mass="32076">MKLTPYLLAALLPATILAAPEAEPDPVADPEPEPEIEARQATTGPVSCSIFGQIVSKKLPAPCAVNGPTFAKNTRVTFTCQILTDETWIRVGQFGAGSSWVRRNDPAVQPCSGFDTNRHMEVVRSVIDCREKVRIRLPDPADTTSEPDAVARHPNAGLRSGTRYGSGPYTLVAPWFVVLPSLTMKWFMGSGFKVTRRWLSQLLEAVSKEGPFYSYHQPLSMKSPLLDQIARYLSCKSPHAQYDPLYDRYIVERSGVMHAKDNDLRGMMSGEISHDFSLRLRIGGLPSQGE</sequence>
<dbReference type="GeneID" id="63866870"/>
<dbReference type="RefSeq" id="XP_040798984.1">
    <property type="nucleotide sequence ID" value="XM_040949536.1"/>
</dbReference>
<dbReference type="AlphaFoldDB" id="A0A8G1VZF1"/>
<dbReference type="Proteomes" id="UP000249789">
    <property type="component" value="Unassembled WGS sequence"/>
</dbReference>
<organism evidence="2 3">
    <name type="scientific">Aspergillus fijiensis CBS 313.89</name>
    <dbReference type="NCBI Taxonomy" id="1448319"/>
    <lineage>
        <taxon>Eukaryota</taxon>
        <taxon>Fungi</taxon>
        <taxon>Dikarya</taxon>
        <taxon>Ascomycota</taxon>
        <taxon>Pezizomycotina</taxon>
        <taxon>Eurotiomycetes</taxon>
        <taxon>Eurotiomycetidae</taxon>
        <taxon>Eurotiales</taxon>
        <taxon>Aspergillaceae</taxon>
        <taxon>Aspergillus</taxon>
    </lineage>
</organism>
<dbReference type="VEuPathDB" id="FungiDB:BO72DRAFT_514969"/>
<reference evidence="2 3" key="1">
    <citation type="submission" date="2018-02" db="EMBL/GenBank/DDBJ databases">
        <title>The genomes of Aspergillus section Nigri reveals drivers in fungal speciation.</title>
        <authorList>
            <consortium name="DOE Joint Genome Institute"/>
            <person name="Vesth T.C."/>
            <person name="Nybo J."/>
            <person name="Theobald S."/>
            <person name="Brandl J."/>
            <person name="Frisvad J.C."/>
            <person name="Nielsen K.F."/>
            <person name="Lyhne E.K."/>
            <person name="Kogle M.E."/>
            <person name="Kuo A."/>
            <person name="Riley R."/>
            <person name="Clum A."/>
            <person name="Nolan M."/>
            <person name="Lipzen A."/>
            <person name="Salamov A."/>
            <person name="Henrissat B."/>
            <person name="Wiebenga A."/>
            <person name="De vries R.P."/>
            <person name="Grigoriev I.V."/>
            <person name="Mortensen U.H."/>
            <person name="Andersen M.R."/>
            <person name="Baker S.E."/>
        </authorList>
    </citation>
    <scope>NUCLEOTIDE SEQUENCE [LARGE SCALE GENOMIC DNA]</scope>
    <source>
        <strain evidence="2 3">CBS 313.89</strain>
    </source>
</reference>
<keyword evidence="3" id="KW-1185">Reference proteome</keyword>
<dbReference type="EMBL" id="KZ824663">
    <property type="protein sequence ID" value="RAK74974.1"/>
    <property type="molecule type" value="Genomic_DNA"/>
</dbReference>
<evidence type="ECO:0000313" key="3">
    <source>
        <dbReference type="Proteomes" id="UP000249789"/>
    </source>
</evidence>